<dbReference type="Pfam" id="PF06739">
    <property type="entry name" value="SBBP"/>
    <property type="match status" value="1"/>
</dbReference>
<accession>A0A8B6CLX5</accession>
<evidence type="ECO:0000313" key="1">
    <source>
        <dbReference type="EMBL" id="VDI06237.1"/>
    </source>
</evidence>
<evidence type="ECO:0000313" key="2">
    <source>
        <dbReference type="Proteomes" id="UP000596742"/>
    </source>
</evidence>
<gene>
    <name evidence="1" type="ORF">MGAL_10B068807</name>
</gene>
<dbReference type="EMBL" id="UYJE01001904">
    <property type="protein sequence ID" value="VDI06237.1"/>
    <property type="molecule type" value="Genomic_DNA"/>
</dbReference>
<reference evidence="1" key="1">
    <citation type="submission" date="2018-11" db="EMBL/GenBank/DDBJ databases">
        <authorList>
            <person name="Alioto T."/>
            <person name="Alioto T."/>
        </authorList>
    </citation>
    <scope>NUCLEOTIDE SEQUENCE</scope>
</reference>
<dbReference type="InterPro" id="IPR010620">
    <property type="entry name" value="SBBP_repeat"/>
</dbReference>
<dbReference type="Proteomes" id="UP000596742">
    <property type="component" value="Unassembled WGS sequence"/>
</dbReference>
<name>A0A8B6CLX5_MYTGA</name>
<organism evidence="1 2">
    <name type="scientific">Mytilus galloprovincialis</name>
    <name type="common">Mediterranean mussel</name>
    <dbReference type="NCBI Taxonomy" id="29158"/>
    <lineage>
        <taxon>Eukaryota</taxon>
        <taxon>Metazoa</taxon>
        <taxon>Spiralia</taxon>
        <taxon>Lophotrochozoa</taxon>
        <taxon>Mollusca</taxon>
        <taxon>Bivalvia</taxon>
        <taxon>Autobranchia</taxon>
        <taxon>Pteriomorphia</taxon>
        <taxon>Mytilida</taxon>
        <taxon>Mytiloidea</taxon>
        <taxon>Mytilidae</taxon>
        <taxon>Mytilinae</taxon>
        <taxon>Mytilus</taxon>
    </lineage>
</organism>
<dbReference type="Gene3D" id="2.120.10.30">
    <property type="entry name" value="TolB, C-terminal domain"/>
    <property type="match status" value="1"/>
</dbReference>
<dbReference type="AlphaFoldDB" id="A0A8B6CLX5"/>
<comment type="caution">
    <text evidence="1">The sequence shown here is derived from an EMBL/GenBank/DDBJ whole genome shotgun (WGS) entry which is preliminary data.</text>
</comment>
<dbReference type="SUPFAM" id="SSF101898">
    <property type="entry name" value="NHL repeat"/>
    <property type="match status" value="1"/>
</dbReference>
<keyword evidence="2" id="KW-1185">Reference proteome</keyword>
<proteinExistence type="predicted"/>
<protein>
    <submittedName>
        <fullName evidence="1">Uncharacterized protein</fullName>
    </submittedName>
</protein>
<sequence>MTQKGLFIFTDTYGSEEKLEAINGQGKTEYTIKLSTPSRIYGAFDAELLNDNTVAVTTGDPFVFGQCRGISVVDLTSRKVIKFIDLPDCSYGITHDGNSLICCVTNSKIHVVSCTDYSITTVPNTIVPRLSYISTNAGKIYFTNPEENRVSCCLYDGKHVWDFCERKVLEQPHGITVDDKGYVFVVGSTSCNVLVISPDGKRYKEILNKDNGLIKPIAISIYNLRNHLLVTNENNDAHLYKISYC</sequence>
<dbReference type="InterPro" id="IPR011042">
    <property type="entry name" value="6-blade_b-propeller_TolB-like"/>
</dbReference>
<dbReference type="OrthoDB" id="6087280at2759"/>